<gene>
    <name evidence="5" type="ORF">GOOTI_123_00130</name>
</gene>
<dbReference type="Gene3D" id="2.40.100.10">
    <property type="entry name" value="Cyclophilin-like"/>
    <property type="match status" value="1"/>
</dbReference>
<dbReference type="Pfam" id="PF02626">
    <property type="entry name" value="CT_A_B"/>
    <property type="match status" value="1"/>
</dbReference>
<evidence type="ECO:0000256" key="2">
    <source>
        <dbReference type="ARBA" id="ARBA00022801"/>
    </source>
</evidence>
<feature type="domain" description="Carboxyltransferase" evidence="4">
    <location>
        <begin position="25"/>
        <end position="290"/>
    </location>
</feature>
<evidence type="ECO:0000259" key="4">
    <source>
        <dbReference type="SMART" id="SM00797"/>
    </source>
</evidence>
<dbReference type="EMBL" id="BAFB01000123">
    <property type="protein sequence ID" value="GAB34799.1"/>
    <property type="molecule type" value="Genomic_DNA"/>
</dbReference>
<dbReference type="NCBIfam" id="TIGR00724">
    <property type="entry name" value="urea_amlyse_rel"/>
    <property type="match status" value="1"/>
</dbReference>
<keyword evidence="1" id="KW-0547">Nucleotide-binding</keyword>
<dbReference type="GO" id="GO:0016787">
    <property type="term" value="F:hydrolase activity"/>
    <property type="evidence" value="ECO:0007669"/>
    <property type="project" value="UniProtKB-KW"/>
</dbReference>
<organism evidence="5 6">
    <name type="scientific">Gordonia otitidis (strain DSM 44809 / CCUG 52243 / JCM 12355 / NBRC 100426 / IFM 10032)</name>
    <dbReference type="NCBI Taxonomy" id="1108044"/>
    <lineage>
        <taxon>Bacteria</taxon>
        <taxon>Bacillati</taxon>
        <taxon>Actinomycetota</taxon>
        <taxon>Actinomycetes</taxon>
        <taxon>Mycobacteriales</taxon>
        <taxon>Gordoniaceae</taxon>
        <taxon>Gordonia</taxon>
    </lineage>
</organism>
<keyword evidence="3" id="KW-0067">ATP-binding</keyword>
<comment type="caution">
    <text evidence="5">The sequence shown here is derived from an EMBL/GenBank/DDBJ whole genome shotgun (WGS) entry which is preliminary data.</text>
</comment>
<dbReference type="SMART" id="SM00797">
    <property type="entry name" value="AHS2"/>
    <property type="match status" value="1"/>
</dbReference>
<dbReference type="GO" id="GO:0005524">
    <property type="term" value="F:ATP binding"/>
    <property type="evidence" value="ECO:0007669"/>
    <property type="project" value="UniProtKB-KW"/>
</dbReference>
<dbReference type="RefSeq" id="WP_007239028.1">
    <property type="nucleotide sequence ID" value="NZ_BAFB01000123.1"/>
</dbReference>
<dbReference type="STRING" id="1108044.GOOTI_123_00130"/>
<dbReference type="PANTHER" id="PTHR43309:SF3">
    <property type="entry name" value="5-OXOPROLINASE SUBUNIT C"/>
    <property type="match status" value="1"/>
</dbReference>
<name>H5TMU1_GORO1</name>
<protein>
    <recommendedName>
        <fullName evidence="4">Carboxyltransferase domain-containing protein</fullName>
    </recommendedName>
</protein>
<dbReference type="Proteomes" id="UP000005038">
    <property type="component" value="Unassembled WGS sequence"/>
</dbReference>
<dbReference type="SUPFAM" id="SSF50891">
    <property type="entry name" value="Cyclophilin-like"/>
    <property type="match status" value="1"/>
</dbReference>
<dbReference type="OrthoDB" id="9768696at2"/>
<accession>H5TMU1</accession>
<proteinExistence type="predicted"/>
<sequence>MRAVTIVAPGPLSTIQDLGRPGYQHLGVPRSGAADRSAMTLANRLVGNAEGAPTIESTLGGLVFRCDTDILIAVTGALTDVVVNGVAVGVNTAVVAHAGSEVSVGTPSQGCRNYVALRGGIAASPTLGSCSTDTLSGTGPDPLSAGDVLDVGGEFGPWPATLVAPTDNRARPVVELETYPGPRAPRLVAPNNLFAGTWEVTPASNRVGVRLRRPDDDSSPTLRHRDDLAELLSEGVAHGSIQVPPAGEPVIFLADHPVTGGYPVVAVLSAPAVSGAAQLVAGNRVRFRSA</sequence>
<keyword evidence="6" id="KW-1185">Reference proteome</keyword>
<dbReference type="InterPro" id="IPR052708">
    <property type="entry name" value="PxpC"/>
</dbReference>
<dbReference type="PANTHER" id="PTHR43309">
    <property type="entry name" value="5-OXOPROLINASE SUBUNIT C"/>
    <property type="match status" value="1"/>
</dbReference>
<dbReference type="InterPro" id="IPR029000">
    <property type="entry name" value="Cyclophilin-like_dom_sf"/>
</dbReference>
<dbReference type="InterPro" id="IPR003778">
    <property type="entry name" value="CT_A_B"/>
</dbReference>
<dbReference type="AlphaFoldDB" id="H5TMU1"/>
<keyword evidence="2" id="KW-0378">Hydrolase</keyword>
<evidence type="ECO:0000313" key="5">
    <source>
        <dbReference type="EMBL" id="GAB34799.1"/>
    </source>
</evidence>
<reference evidence="5" key="1">
    <citation type="submission" date="2012-02" db="EMBL/GenBank/DDBJ databases">
        <title>Whole genome shotgun sequence of Gordonia otitidis NBRC 100426.</title>
        <authorList>
            <person name="Yoshida I."/>
            <person name="Hosoyama A."/>
            <person name="Tsuchikane K."/>
            <person name="Katsumata H."/>
            <person name="Yamazaki S."/>
            <person name="Fujita N."/>
        </authorList>
    </citation>
    <scope>NUCLEOTIDE SEQUENCE [LARGE SCALE GENOMIC DNA]</scope>
    <source>
        <strain evidence="5">NBRC 100426</strain>
    </source>
</reference>
<evidence type="ECO:0000313" key="6">
    <source>
        <dbReference type="Proteomes" id="UP000005038"/>
    </source>
</evidence>
<evidence type="ECO:0000256" key="1">
    <source>
        <dbReference type="ARBA" id="ARBA00022741"/>
    </source>
</evidence>
<evidence type="ECO:0000256" key="3">
    <source>
        <dbReference type="ARBA" id="ARBA00022840"/>
    </source>
</evidence>